<dbReference type="InterPro" id="IPR013538">
    <property type="entry name" value="ASHA1/2-like_C"/>
</dbReference>
<gene>
    <name evidence="3" type="ORF">FEN17_09070</name>
</gene>
<comment type="similarity">
    <text evidence="1">Belongs to the AHA1 family.</text>
</comment>
<feature type="domain" description="Activator of Hsp90 ATPase homologue 1/2-like C-terminal" evidence="2">
    <location>
        <begin position="20"/>
        <end position="149"/>
    </location>
</feature>
<dbReference type="AlphaFoldDB" id="A0A5R9L5Q0"/>
<dbReference type="CDD" id="cd08894">
    <property type="entry name" value="SRPBCC_CalC_Aha1-like_1"/>
    <property type="match status" value="1"/>
</dbReference>
<protein>
    <submittedName>
        <fullName evidence="3">Polyketide cyclase</fullName>
    </submittedName>
</protein>
<dbReference type="SUPFAM" id="SSF55961">
    <property type="entry name" value="Bet v1-like"/>
    <property type="match status" value="1"/>
</dbReference>
<name>A0A5R9L5Q0_9BACT</name>
<comment type="caution">
    <text evidence="3">The sequence shown here is derived from an EMBL/GenBank/DDBJ whole genome shotgun (WGS) entry which is preliminary data.</text>
</comment>
<evidence type="ECO:0000313" key="3">
    <source>
        <dbReference type="EMBL" id="TLV03731.1"/>
    </source>
</evidence>
<proteinExistence type="inferred from homology"/>
<organism evidence="3 4">
    <name type="scientific">Dyadobacter luticola</name>
    <dbReference type="NCBI Taxonomy" id="1979387"/>
    <lineage>
        <taxon>Bacteria</taxon>
        <taxon>Pseudomonadati</taxon>
        <taxon>Bacteroidota</taxon>
        <taxon>Cytophagia</taxon>
        <taxon>Cytophagales</taxon>
        <taxon>Spirosomataceae</taxon>
        <taxon>Dyadobacter</taxon>
    </lineage>
</organism>
<dbReference type="Proteomes" id="UP000306402">
    <property type="component" value="Unassembled WGS sequence"/>
</dbReference>
<accession>A0A5R9L5Q0</accession>
<dbReference type="Gene3D" id="3.30.530.20">
    <property type="match status" value="1"/>
</dbReference>
<sequence length="155" mass="17556">MANEQSSTSDRELLITRTINAPIELVWEVWTQPEHISKWWGPNGFSTDISVMDVEAGGAWDLVMLSPDGTVYPNRSVFREVIPFKKLVYDHISHPHFTATVEFEALGEQTFLKWQMLFESAELLRGVVKAHNAAEGLKQNVAKLDAYLQNRKAGL</sequence>
<evidence type="ECO:0000256" key="1">
    <source>
        <dbReference type="ARBA" id="ARBA00006817"/>
    </source>
</evidence>
<dbReference type="OrthoDB" id="384974at2"/>
<reference evidence="3 4" key="1">
    <citation type="submission" date="2019-05" db="EMBL/GenBank/DDBJ databases">
        <authorList>
            <person name="Qu J.-H."/>
        </authorList>
    </citation>
    <scope>NUCLEOTIDE SEQUENCE [LARGE SCALE GENOMIC DNA]</scope>
    <source>
        <strain evidence="3 4">T17</strain>
    </source>
</reference>
<evidence type="ECO:0000259" key="2">
    <source>
        <dbReference type="Pfam" id="PF08327"/>
    </source>
</evidence>
<dbReference type="EMBL" id="VCEJ01000002">
    <property type="protein sequence ID" value="TLV03731.1"/>
    <property type="molecule type" value="Genomic_DNA"/>
</dbReference>
<evidence type="ECO:0000313" key="4">
    <source>
        <dbReference type="Proteomes" id="UP000306402"/>
    </source>
</evidence>
<dbReference type="RefSeq" id="WP_138364940.1">
    <property type="nucleotide sequence ID" value="NZ_VCEJ01000002.1"/>
</dbReference>
<dbReference type="InterPro" id="IPR023393">
    <property type="entry name" value="START-like_dom_sf"/>
</dbReference>
<dbReference type="Pfam" id="PF08327">
    <property type="entry name" value="AHSA1"/>
    <property type="match status" value="1"/>
</dbReference>
<keyword evidence="4" id="KW-1185">Reference proteome</keyword>